<keyword evidence="3 5" id="KW-0067">ATP-binding</keyword>
<evidence type="ECO:0000256" key="5">
    <source>
        <dbReference type="HAMAP-Rule" id="MF_01609"/>
    </source>
</evidence>
<dbReference type="SUPFAM" id="SSF55931">
    <property type="entry name" value="Glutamine synthetase/guanido kinase"/>
    <property type="match status" value="1"/>
</dbReference>
<dbReference type="PANTHER" id="PTHR36510">
    <property type="entry name" value="GLUTAMATE--CYSTEINE LIGASE 2-RELATED"/>
    <property type="match status" value="1"/>
</dbReference>
<comment type="similarity">
    <text evidence="5">Belongs to the glutamate--cysteine ligase type 2 family. YbdK subfamily.</text>
</comment>
<evidence type="ECO:0000256" key="4">
    <source>
        <dbReference type="ARBA" id="ARBA00048819"/>
    </source>
</evidence>
<dbReference type="InterPro" id="IPR006336">
    <property type="entry name" value="GCS2"/>
</dbReference>
<dbReference type="NCBIfam" id="TIGR02050">
    <property type="entry name" value="gshA_cyan_rel"/>
    <property type="match status" value="1"/>
</dbReference>
<dbReference type="EC" id="6.3.2.2" evidence="5"/>
<dbReference type="Pfam" id="PF04107">
    <property type="entry name" value="GCS2"/>
    <property type="match status" value="1"/>
</dbReference>
<evidence type="ECO:0000313" key="6">
    <source>
        <dbReference type="EMBL" id="CAA9476677.1"/>
    </source>
</evidence>
<accession>A0A6J4RLQ4</accession>
<reference evidence="6" key="1">
    <citation type="submission" date="2020-02" db="EMBL/GenBank/DDBJ databases">
        <authorList>
            <person name="Meier V. D."/>
        </authorList>
    </citation>
    <scope>NUCLEOTIDE SEQUENCE</scope>
    <source>
        <strain evidence="6">AVDCRST_MAG53</strain>
    </source>
</reference>
<dbReference type="GO" id="GO:0042398">
    <property type="term" value="P:modified amino acid biosynthetic process"/>
    <property type="evidence" value="ECO:0007669"/>
    <property type="project" value="InterPro"/>
</dbReference>
<comment type="function">
    <text evidence="5">ATP-dependent carboxylate-amine ligase which exhibits weak glutamate--cysteine ligase activity.</text>
</comment>
<gene>
    <name evidence="6" type="ORF">AVDCRST_MAG53-360</name>
</gene>
<keyword evidence="2 5" id="KW-0547">Nucleotide-binding</keyword>
<protein>
    <recommendedName>
        <fullName evidence="5">Putative glutamate--cysteine ligase 2</fullName>
        <ecNumber evidence="5">6.3.2.2</ecNumber>
    </recommendedName>
    <alternativeName>
        <fullName evidence="5">Gamma-glutamylcysteine synthetase 2</fullName>
        <shortName evidence="5">GCS 2</shortName>
        <shortName evidence="5">Gamma-GCS 2</shortName>
    </alternativeName>
</protein>
<name>A0A6J4RLQ4_9ACTN</name>
<evidence type="ECO:0000256" key="3">
    <source>
        <dbReference type="ARBA" id="ARBA00022840"/>
    </source>
</evidence>
<proteinExistence type="inferred from homology"/>
<dbReference type="Gene3D" id="3.30.590.20">
    <property type="match status" value="1"/>
</dbReference>
<dbReference type="GO" id="GO:0005524">
    <property type="term" value="F:ATP binding"/>
    <property type="evidence" value="ECO:0007669"/>
    <property type="project" value="UniProtKB-KW"/>
</dbReference>
<dbReference type="InterPro" id="IPR050141">
    <property type="entry name" value="GCL_type2/YbdK_subfam"/>
</dbReference>
<dbReference type="HAMAP" id="MF_01609">
    <property type="entry name" value="Glu_cys_ligase_2"/>
    <property type="match status" value="1"/>
</dbReference>
<sequence length="359" mass="37829">MEHSFGTGEPFSLGVEEELCLVAPATGALLNDSDAVLDRLEAPDAGEVEGELLACQVELISGVCETVADAMGQLGELERAVLDAGVGLLRSGTHPNAQEGEAQVSDKERYRLISSLLGDAVATPVSALHVHVGVPDPETAIRVFNGLRRHLPLLEALGANSPFRHDRDTGLASAREITLRAWARSGAPRAFASFEDFEKSTEALTAVAEVPDYTFHWWKLRPHPRLGTVELRALDVQARPEHTAALVAAVQSLARHEAQAEPVAGPAPEILDEASFKAARAGVAAMLPDAAGQLRPVADLLDEAMELARPMARALGCAEELEGLTALAGQGGGAGLQHVAHREGGMGGLLHALTRRPGD</sequence>
<comment type="catalytic activity">
    <reaction evidence="4 5">
        <text>L-cysteine + L-glutamate + ATP = gamma-L-glutamyl-L-cysteine + ADP + phosphate + H(+)</text>
        <dbReference type="Rhea" id="RHEA:13285"/>
        <dbReference type="ChEBI" id="CHEBI:15378"/>
        <dbReference type="ChEBI" id="CHEBI:29985"/>
        <dbReference type="ChEBI" id="CHEBI:30616"/>
        <dbReference type="ChEBI" id="CHEBI:35235"/>
        <dbReference type="ChEBI" id="CHEBI:43474"/>
        <dbReference type="ChEBI" id="CHEBI:58173"/>
        <dbReference type="ChEBI" id="CHEBI:456216"/>
        <dbReference type="EC" id="6.3.2.2"/>
    </reaction>
</comment>
<dbReference type="GO" id="GO:0004357">
    <property type="term" value="F:glutamate-cysteine ligase activity"/>
    <property type="evidence" value="ECO:0007669"/>
    <property type="project" value="UniProtKB-EC"/>
</dbReference>
<dbReference type="AlphaFoldDB" id="A0A6J4RLQ4"/>
<evidence type="ECO:0000256" key="2">
    <source>
        <dbReference type="ARBA" id="ARBA00022741"/>
    </source>
</evidence>
<keyword evidence="1 5" id="KW-0436">Ligase</keyword>
<dbReference type="PANTHER" id="PTHR36510:SF1">
    <property type="entry name" value="GLUTAMATE--CYSTEINE LIGASE 2-RELATED"/>
    <property type="match status" value="1"/>
</dbReference>
<dbReference type="EMBL" id="CADCVR010000015">
    <property type="protein sequence ID" value="CAA9476677.1"/>
    <property type="molecule type" value="Genomic_DNA"/>
</dbReference>
<evidence type="ECO:0000256" key="1">
    <source>
        <dbReference type="ARBA" id="ARBA00022598"/>
    </source>
</evidence>
<dbReference type="InterPro" id="IPR011793">
    <property type="entry name" value="YbdK"/>
</dbReference>
<dbReference type="InterPro" id="IPR014746">
    <property type="entry name" value="Gln_synth/guanido_kin_cat_dom"/>
</dbReference>
<organism evidence="6">
    <name type="scientific">uncultured Solirubrobacteraceae bacterium</name>
    <dbReference type="NCBI Taxonomy" id="1162706"/>
    <lineage>
        <taxon>Bacteria</taxon>
        <taxon>Bacillati</taxon>
        <taxon>Actinomycetota</taxon>
        <taxon>Thermoleophilia</taxon>
        <taxon>Solirubrobacterales</taxon>
        <taxon>Solirubrobacteraceae</taxon>
        <taxon>environmental samples</taxon>
    </lineage>
</organism>